<accession>A0A9W4T1T2</accession>
<evidence type="ECO:0000313" key="5">
    <source>
        <dbReference type="Proteomes" id="UP001153678"/>
    </source>
</evidence>
<dbReference type="InterPro" id="IPR032675">
    <property type="entry name" value="LRR_dom_sf"/>
</dbReference>
<reference evidence="4" key="1">
    <citation type="submission" date="2022-08" db="EMBL/GenBank/DDBJ databases">
        <authorList>
            <person name="Kallberg Y."/>
            <person name="Tangrot J."/>
            <person name="Rosling A."/>
        </authorList>
    </citation>
    <scope>NUCLEOTIDE SEQUENCE</scope>
    <source>
        <strain evidence="4">Wild A</strain>
    </source>
</reference>
<evidence type="ECO:0000313" key="4">
    <source>
        <dbReference type="EMBL" id="CAI2188901.1"/>
    </source>
</evidence>
<feature type="non-terminal residue" evidence="4">
    <location>
        <position position="1"/>
    </location>
</feature>
<dbReference type="InterPro" id="IPR000086">
    <property type="entry name" value="NUDIX_hydrolase_dom"/>
</dbReference>
<evidence type="ECO:0000256" key="2">
    <source>
        <dbReference type="SAM" id="MobiDB-lite"/>
    </source>
</evidence>
<dbReference type="InterPro" id="IPR020084">
    <property type="entry name" value="NUDIX_hydrolase_CS"/>
</dbReference>
<dbReference type="Pfam" id="PF00293">
    <property type="entry name" value="NUDIX"/>
    <property type="match status" value="1"/>
</dbReference>
<evidence type="ECO:0000256" key="1">
    <source>
        <dbReference type="ARBA" id="ARBA00022801"/>
    </source>
</evidence>
<dbReference type="AlphaFoldDB" id="A0A9W4T1T2"/>
<dbReference type="Gene3D" id="3.80.10.10">
    <property type="entry name" value="Ribonuclease Inhibitor"/>
    <property type="match status" value="1"/>
</dbReference>
<organism evidence="4 5">
    <name type="scientific">Funneliformis geosporum</name>
    <dbReference type="NCBI Taxonomy" id="1117311"/>
    <lineage>
        <taxon>Eukaryota</taxon>
        <taxon>Fungi</taxon>
        <taxon>Fungi incertae sedis</taxon>
        <taxon>Mucoromycota</taxon>
        <taxon>Glomeromycotina</taxon>
        <taxon>Glomeromycetes</taxon>
        <taxon>Glomerales</taxon>
        <taxon>Glomeraceae</taxon>
        <taxon>Funneliformis</taxon>
    </lineage>
</organism>
<dbReference type="InterPro" id="IPR001611">
    <property type="entry name" value="Leu-rich_rpt"/>
</dbReference>
<dbReference type="PROSITE" id="PS00893">
    <property type="entry name" value="NUDIX_BOX"/>
    <property type="match status" value="1"/>
</dbReference>
<feature type="compositionally biased region" description="Basic residues" evidence="2">
    <location>
        <begin position="228"/>
        <end position="237"/>
    </location>
</feature>
<name>A0A9W4T1T2_9GLOM</name>
<keyword evidence="5" id="KW-1185">Reference proteome</keyword>
<comment type="caution">
    <text evidence="4">The sequence shown here is derived from an EMBL/GenBank/DDBJ whole genome shotgun (WGS) entry which is preliminary data.</text>
</comment>
<feature type="region of interest" description="Disordered" evidence="2">
    <location>
        <begin position="217"/>
        <end position="241"/>
    </location>
</feature>
<evidence type="ECO:0000259" key="3">
    <source>
        <dbReference type="PROSITE" id="PS51462"/>
    </source>
</evidence>
<gene>
    <name evidence="4" type="ORF">FWILDA_LOCUS13812</name>
</gene>
<dbReference type="SUPFAM" id="SSF55811">
    <property type="entry name" value="Nudix"/>
    <property type="match status" value="1"/>
</dbReference>
<dbReference type="Gene3D" id="3.90.79.10">
    <property type="entry name" value="Nucleoside Triphosphate Pyrophosphohydrolase"/>
    <property type="match status" value="1"/>
</dbReference>
<dbReference type="PROSITE" id="PS51462">
    <property type="entry name" value="NUDIX"/>
    <property type="match status" value="1"/>
</dbReference>
<dbReference type="InterPro" id="IPR015797">
    <property type="entry name" value="NUDIX_hydrolase-like_dom_sf"/>
</dbReference>
<proteinExistence type="predicted"/>
<dbReference type="OrthoDB" id="2448761at2759"/>
<dbReference type="PROSITE" id="PS51450">
    <property type="entry name" value="LRR"/>
    <property type="match status" value="1"/>
</dbReference>
<dbReference type="Proteomes" id="UP001153678">
    <property type="component" value="Unassembled WGS sequence"/>
</dbReference>
<sequence>SKITELILGTLVLRQQGLLNYNESLEGTLKIEGFNNLKTFSSFPSNFTKLEFNNCPNLTKIFCSDGKLTDLNITNCPQLTILQCGINQLTSLNVNGLSNLQEINCVNNKLTSLDFLDQLPSPKKLTRLFLENNNFPTQNLEIFRQFSNLTHLALYKNRFYGSLEPLKDLTKLEVLTIDNTDIDSGLEYLPDSLEKIGAPENNQELVSKVKKESPEKQIEIKLESSSSSKKKSKRTKQKEKLNNAQEQIAQLQNELEIEKNKNNKLQKELEELKNKHANQNQITRKYLQNQKAEVEKAENQLDNLELQEEQRREIRKEEKVITLPAVDLVSYAENIEKRQICGVLTYQSHSLDSTEIIEKKVLDYLKEKIDKYNPENYAFLVNKYVGGKIEPGETPLEAAKREVFEETNLIIEDLEIVSEQAFDKKNQHCMGYLVKANKYSGEIKIKEVEKIADIKFKRIDYEFAVNRLFYAIIFEVD</sequence>
<dbReference type="EMBL" id="CAMKVN010005468">
    <property type="protein sequence ID" value="CAI2188901.1"/>
    <property type="molecule type" value="Genomic_DNA"/>
</dbReference>
<keyword evidence="1" id="KW-0378">Hydrolase</keyword>
<dbReference type="GO" id="GO:0016787">
    <property type="term" value="F:hydrolase activity"/>
    <property type="evidence" value="ECO:0007669"/>
    <property type="project" value="UniProtKB-KW"/>
</dbReference>
<dbReference type="SUPFAM" id="SSF52058">
    <property type="entry name" value="L domain-like"/>
    <property type="match status" value="1"/>
</dbReference>
<protein>
    <submittedName>
        <fullName evidence="4">12744_t:CDS:1</fullName>
    </submittedName>
</protein>
<feature type="domain" description="Nudix hydrolase" evidence="3">
    <location>
        <begin position="336"/>
        <end position="477"/>
    </location>
</feature>